<proteinExistence type="predicted"/>
<sequence length="122" mass="12592">MRSAFRGVVLVAALSWAACGGNVVVDPEQETGGPGAGPGSGPGGGDDPASNCAQFCSVQQQYDCSGPTCESECLESYAVFPDACYPLLTPYLQCMVQQVGPQCDLPVACLALLLEVIDCLEL</sequence>
<accession>A0A0K1EEH4</accession>
<name>A0A0K1EEH4_CHOCO</name>
<feature type="signal peptide" evidence="2">
    <location>
        <begin position="1"/>
        <end position="17"/>
    </location>
</feature>
<feature type="compositionally biased region" description="Gly residues" evidence="1">
    <location>
        <begin position="32"/>
        <end position="46"/>
    </location>
</feature>
<dbReference type="RefSeq" id="WP_156338654.1">
    <property type="nucleotide sequence ID" value="NZ_CP012159.1"/>
</dbReference>
<dbReference type="AlphaFoldDB" id="A0A0K1EEH4"/>
<keyword evidence="2" id="KW-0732">Signal</keyword>
<organism evidence="3 4">
    <name type="scientific">Chondromyces crocatus</name>
    <dbReference type="NCBI Taxonomy" id="52"/>
    <lineage>
        <taxon>Bacteria</taxon>
        <taxon>Pseudomonadati</taxon>
        <taxon>Myxococcota</taxon>
        <taxon>Polyangia</taxon>
        <taxon>Polyangiales</taxon>
        <taxon>Polyangiaceae</taxon>
        <taxon>Chondromyces</taxon>
    </lineage>
</organism>
<reference evidence="3 4" key="1">
    <citation type="submission" date="2015-07" db="EMBL/GenBank/DDBJ databases">
        <title>Genome analysis of myxobacterium Chondromyces crocatus Cm c5 reveals a high potential for natural compound synthesis and the genetic basis for the loss of fruiting body formation.</title>
        <authorList>
            <person name="Zaburannyi N."/>
            <person name="Bunk B."/>
            <person name="Maier J."/>
            <person name="Overmann J."/>
            <person name="Mueller R."/>
        </authorList>
    </citation>
    <scope>NUCLEOTIDE SEQUENCE [LARGE SCALE GENOMIC DNA]</scope>
    <source>
        <strain evidence="3 4">Cm c5</strain>
    </source>
</reference>
<dbReference type="Proteomes" id="UP000067626">
    <property type="component" value="Chromosome"/>
</dbReference>
<dbReference type="PROSITE" id="PS51257">
    <property type="entry name" value="PROKAR_LIPOPROTEIN"/>
    <property type="match status" value="1"/>
</dbReference>
<dbReference type="EMBL" id="CP012159">
    <property type="protein sequence ID" value="AKT39275.1"/>
    <property type="molecule type" value="Genomic_DNA"/>
</dbReference>
<evidence type="ECO:0000313" key="3">
    <source>
        <dbReference type="EMBL" id="AKT39275.1"/>
    </source>
</evidence>
<evidence type="ECO:0000256" key="2">
    <source>
        <dbReference type="SAM" id="SignalP"/>
    </source>
</evidence>
<evidence type="ECO:0008006" key="5">
    <source>
        <dbReference type="Google" id="ProtNLM"/>
    </source>
</evidence>
<gene>
    <name evidence="3" type="ORF">CMC5_034230</name>
</gene>
<feature type="region of interest" description="Disordered" evidence="1">
    <location>
        <begin position="27"/>
        <end position="47"/>
    </location>
</feature>
<keyword evidence="4" id="KW-1185">Reference proteome</keyword>
<dbReference type="KEGG" id="ccro:CMC5_034230"/>
<feature type="chain" id="PRO_5005459310" description="Secreted protein" evidence="2">
    <location>
        <begin position="18"/>
        <end position="122"/>
    </location>
</feature>
<evidence type="ECO:0000256" key="1">
    <source>
        <dbReference type="SAM" id="MobiDB-lite"/>
    </source>
</evidence>
<evidence type="ECO:0000313" key="4">
    <source>
        <dbReference type="Proteomes" id="UP000067626"/>
    </source>
</evidence>
<protein>
    <recommendedName>
        <fullName evidence="5">Secreted protein</fullName>
    </recommendedName>
</protein>